<dbReference type="AlphaFoldDB" id="I7GJ55"/>
<proteinExistence type="evidence at transcript level"/>
<evidence type="ECO:0000313" key="2">
    <source>
        <dbReference type="EMBL" id="BAE91088.1"/>
    </source>
</evidence>
<dbReference type="EMBL" id="AB171877">
    <property type="protein sequence ID" value="BAE88940.1"/>
    <property type="molecule type" value="mRNA"/>
</dbReference>
<accession>I7GJ55</accession>
<name>I7GJ55_MACFA</name>
<organism evidence="2">
    <name type="scientific">Macaca fascicularis</name>
    <name type="common">Crab-eating macaque</name>
    <name type="synonym">Cynomolgus monkey</name>
    <dbReference type="NCBI Taxonomy" id="9541"/>
    <lineage>
        <taxon>Eukaryota</taxon>
        <taxon>Metazoa</taxon>
        <taxon>Chordata</taxon>
        <taxon>Craniata</taxon>
        <taxon>Vertebrata</taxon>
        <taxon>Euteleostomi</taxon>
        <taxon>Mammalia</taxon>
        <taxon>Eutheria</taxon>
        <taxon>Euarchontoglires</taxon>
        <taxon>Primates</taxon>
        <taxon>Haplorrhini</taxon>
        <taxon>Catarrhini</taxon>
        <taxon>Cercopithecidae</taxon>
        <taxon>Cercopithecinae</taxon>
        <taxon>Macaca</taxon>
    </lineage>
</organism>
<reference evidence="2" key="1">
    <citation type="journal article" date="2007" name="PLoS Biol.">
        <title>Rate of evolution in brain-expressed genes in humans and other primates.</title>
        <authorList>
            <person name="Wang H.-Y."/>
            <person name="Chien H.-C."/>
            <person name="Osada N."/>
            <person name="Hashimoto K."/>
            <person name="Sugano S."/>
            <person name="Gojobori T."/>
            <person name="Chou C.-K."/>
            <person name="Tsai S.-F."/>
            <person name="Wu C.-I."/>
            <person name="Shen C.-K.J."/>
        </authorList>
    </citation>
    <scope>NUCLEOTIDE SEQUENCE</scope>
</reference>
<dbReference type="EMBL" id="AB174026">
    <property type="protein sequence ID" value="BAE91088.1"/>
    <property type="molecule type" value="mRNA"/>
</dbReference>
<evidence type="ECO:0000313" key="1">
    <source>
        <dbReference type="EMBL" id="BAE88940.1"/>
    </source>
</evidence>
<protein>
    <submittedName>
        <fullName evidence="1">Macaca fascicularis brain cDNA clone: QbsB-10409, similar to human proline-serine-threonine phosphatase interacting protein2 (PSTPIP2), mRNA, RefSeq: NM_024430.2</fullName>
    </submittedName>
    <submittedName>
        <fullName evidence="2">Macaca fascicularis brain cDNA clone: QmoA-11822, similar to human tripartite motif-containing 2 (TRIM2), mRNA, RefSeq: NM_015271.2</fullName>
    </submittedName>
</protein>
<sequence length="63" mass="7416">MIFYNPCVLFYEFKNTIVLNDAQVKEEVSRKIVKYIGLNANANRTYQNLWNLAKTMLRGKLIC</sequence>